<evidence type="ECO:0000313" key="1">
    <source>
        <dbReference type="EMBL" id="JAH68136.1"/>
    </source>
</evidence>
<sequence>MGRHFKKTFLPHCDGSVYETSISGSAWATH</sequence>
<name>A0A0E9UQU8_ANGAN</name>
<dbReference type="AlphaFoldDB" id="A0A0E9UQU8"/>
<proteinExistence type="predicted"/>
<dbReference type="EMBL" id="GBXM01040441">
    <property type="protein sequence ID" value="JAH68136.1"/>
    <property type="molecule type" value="Transcribed_RNA"/>
</dbReference>
<reference evidence="1" key="2">
    <citation type="journal article" date="2015" name="Fish Shellfish Immunol.">
        <title>Early steps in the European eel (Anguilla anguilla)-Vibrio vulnificus interaction in the gills: Role of the RtxA13 toxin.</title>
        <authorList>
            <person name="Callol A."/>
            <person name="Pajuelo D."/>
            <person name="Ebbesson L."/>
            <person name="Teles M."/>
            <person name="MacKenzie S."/>
            <person name="Amaro C."/>
        </authorList>
    </citation>
    <scope>NUCLEOTIDE SEQUENCE</scope>
</reference>
<reference evidence="1" key="1">
    <citation type="submission" date="2014-11" db="EMBL/GenBank/DDBJ databases">
        <authorList>
            <person name="Amaro Gonzalez C."/>
        </authorList>
    </citation>
    <scope>NUCLEOTIDE SEQUENCE</scope>
</reference>
<organism evidence="1">
    <name type="scientific">Anguilla anguilla</name>
    <name type="common">European freshwater eel</name>
    <name type="synonym">Muraena anguilla</name>
    <dbReference type="NCBI Taxonomy" id="7936"/>
    <lineage>
        <taxon>Eukaryota</taxon>
        <taxon>Metazoa</taxon>
        <taxon>Chordata</taxon>
        <taxon>Craniata</taxon>
        <taxon>Vertebrata</taxon>
        <taxon>Euteleostomi</taxon>
        <taxon>Actinopterygii</taxon>
        <taxon>Neopterygii</taxon>
        <taxon>Teleostei</taxon>
        <taxon>Anguilliformes</taxon>
        <taxon>Anguillidae</taxon>
        <taxon>Anguilla</taxon>
    </lineage>
</organism>
<protein>
    <submittedName>
        <fullName evidence="1">Uncharacterized protein</fullName>
    </submittedName>
</protein>
<accession>A0A0E9UQU8</accession>